<dbReference type="RefSeq" id="WP_191752952.1">
    <property type="nucleotide sequence ID" value="NZ_JACSQM010000002.1"/>
</dbReference>
<proteinExistence type="predicted"/>
<keyword evidence="3" id="KW-1185">Reference proteome</keyword>
<dbReference type="InterPro" id="IPR002509">
    <property type="entry name" value="NODB_dom"/>
</dbReference>
<dbReference type="Pfam" id="PF01522">
    <property type="entry name" value="Polysacc_deac_1"/>
    <property type="match status" value="1"/>
</dbReference>
<comment type="caution">
    <text evidence="2">The sequence shown here is derived from an EMBL/GenBank/DDBJ whole genome shotgun (WGS) entry which is preliminary data.</text>
</comment>
<protein>
    <submittedName>
        <fullName evidence="2">Polysaccharide deacetylase family protein</fullName>
    </submittedName>
</protein>
<evidence type="ECO:0000259" key="1">
    <source>
        <dbReference type="PROSITE" id="PS51677"/>
    </source>
</evidence>
<dbReference type="SUPFAM" id="SSF88713">
    <property type="entry name" value="Glycoside hydrolase/deacetylase"/>
    <property type="match status" value="1"/>
</dbReference>
<name>A0ABR8SJF8_9BACL</name>
<sequence>MKKIVIYGSFTIILLFALAYSGLKLSSSRDFQFFGGLVTSADTAEKVVALTFDDGPTDNTDEILTILKEEGVKATFFVTGREIEKNMEDAKEIVAEGHELGNHSYSHERMVLKTPSYIKSEIERTDELIRKAGYEGIIQFRPPYGKKLIGLPYYFDKHDRKTILWNIEPETYPEVASNSTKIVKHVSENIQPGSIILLHVMYESRKESMKSVKGLIKDLKEKGYTFKTVSEMVE</sequence>
<evidence type="ECO:0000313" key="3">
    <source>
        <dbReference type="Proteomes" id="UP000603641"/>
    </source>
</evidence>
<dbReference type="InterPro" id="IPR011330">
    <property type="entry name" value="Glyco_hydro/deAcase_b/a-brl"/>
</dbReference>
<dbReference type="Gene3D" id="3.20.20.370">
    <property type="entry name" value="Glycoside hydrolase/deacetylase"/>
    <property type="match status" value="1"/>
</dbReference>
<dbReference type="EMBL" id="JACSQM010000002">
    <property type="protein sequence ID" value="MBD7963570.1"/>
    <property type="molecule type" value="Genomic_DNA"/>
</dbReference>
<reference evidence="2 3" key="1">
    <citation type="submission" date="2020-08" db="EMBL/GenBank/DDBJ databases">
        <title>A Genomic Blueprint of the Chicken Gut Microbiome.</title>
        <authorList>
            <person name="Gilroy R."/>
            <person name="Ravi A."/>
            <person name="Getino M."/>
            <person name="Pursley I."/>
            <person name="Horton D.L."/>
            <person name="Alikhan N.-F."/>
            <person name="Baker D."/>
            <person name="Gharbi K."/>
            <person name="Hall N."/>
            <person name="Watson M."/>
            <person name="Adriaenssens E.M."/>
            <person name="Foster-Nyarko E."/>
            <person name="Jarju S."/>
            <person name="Secka A."/>
            <person name="Antonio M."/>
            <person name="Oren A."/>
            <person name="Chaudhuri R."/>
            <person name="La Ragione R.M."/>
            <person name="Hildebrand F."/>
            <person name="Pallen M.J."/>
        </authorList>
    </citation>
    <scope>NUCLEOTIDE SEQUENCE [LARGE SCALE GENOMIC DNA]</scope>
    <source>
        <strain evidence="2 3">Sa2CUA10</strain>
    </source>
</reference>
<dbReference type="Proteomes" id="UP000603641">
    <property type="component" value="Unassembled WGS sequence"/>
</dbReference>
<organism evidence="2 3">
    <name type="scientific">Fictibacillus norfolkensis</name>
    <dbReference type="NCBI Taxonomy" id="2762233"/>
    <lineage>
        <taxon>Bacteria</taxon>
        <taxon>Bacillati</taxon>
        <taxon>Bacillota</taxon>
        <taxon>Bacilli</taxon>
        <taxon>Bacillales</taxon>
        <taxon>Fictibacillaceae</taxon>
        <taxon>Fictibacillus</taxon>
    </lineage>
</organism>
<gene>
    <name evidence="2" type="ORF">H9648_05830</name>
</gene>
<dbReference type="CDD" id="cd10956">
    <property type="entry name" value="CE4_BH1302_like"/>
    <property type="match status" value="1"/>
</dbReference>
<dbReference type="PANTHER" id="PTHR10587">
    <property type="entry name" value="GLYCOSYL TRANSFERASE-RELATED"/>
    <property type="match status" value="1"/>
</dbReference>
<evidence type="ECO:0000313" key="2">
    <source>
        <dbReference type="EMBL" id="MBD7963570.1"/>
    </source>
</evidence>
<dbReference type="InterPro" id="IPR050248">
    <property type="entry name" value="Polysacc_deacetylase_ArnD"/>
</dbReference>
<accession>A0ABR8SJF8</accession>
<dbReference type="PROSITE" id="PS51677">
    <property type="entry name" value="NODB"/>
    <property type="match status" value="1"/>
</dbReference>
<feature type="domain" description="NodB homology" evidence="1">
    <location>
        <begin position="46"/>
        <end position="227"/>
    </location>
</feature>
<dbReference type="PANTHER" id="PTHR10587:SF125">
    <property type="entry name" value="POLYSACCHARIDE DEACETYLASE YHEN-RELATED"/>
    <property type="match status" value="1"/>
</dbReference>